<dbReference type="Proteomes" id="UP000326582">
    <property type="component" value="Chromosome 2"/>
</dbReference>
<accession>A0ACD0WIE4</accession>
<reference evidence="2" key="1">
    <citation type="journal article" date="2019" name="MBio">
        <title>Comparative genomics for the elucidation of multidrug resistance (MDR) in Candida lusitaniae.</title>
        <authorList>
            <person name="Kannan A."/>
            <person name="Asner S.A."/>
            <person name="Trachsel E."/>
            <person name="Kelly S."/>
            <person name="Parker J."/>
            <person name="Sanglard D."/>
        </authorList>
    </citation>
    <scope>NUCLEOTIDE SEQUENCE [LARGE SCALE GENOMIC DNA]</scope>
    <source>
        <strain evidence="2">P1</strain>
    </source>
</reference>
<gene>
    <name evidence="1" type="ORF">EJF14_20923</name>
</gene>
<evidence type="ECO:0000313" key="1">
    <source>
        <dbReference type="EMBL" id="QFZ27001.1"/>
    </source>
</evidence>
<keyword evidence="2" id="KW-1185">Reference proteome</keyword>
<dbReference type="EMBL" id="CP038485">
    <property type="protein sequence ID" value="QFZ27001.1"/>
    <property type="molecule type" value="Genomic_DNA"/>
</dbReference>
<protein>
    <submittedName>
        <fullName evidence="1">Polyamine oxidase</fullName>
    </submittedName>
</protein>
<proteinExistence type="predicted"/>
<evidence type="ECO:0000313" key="2">
    <source>
        <dbReference type="Proteomes" id="UP000326582"/>
    </source>
</evidence>
<organism evidence="1 2">
    <name type="scientific">Clavispora lusitaniae</name>
    <name type="common">Candida lusitaniae</name>
    <dbReference type="NCBI Taxonomy" id="36911"/>
    <lineage>
        <taxon>Eukaryota</taxon>
        <taxon>Fungi</taxon>
        <taxon>Dikarya</taxon>
        <taxon>Ascomycota</taxon>
        <taxon>Saccharomycotina</taxon>
        <taxon>Pichiomycetes</taxon>
        <taxon>Metschnikowiaceae</taxon>
        <taxon>Clavispora</taxon>
    </lineage>
</organism>
<sequence length="517" mass="58325">MHLHSLMRVSCRVFRPAPHPVAALGRATAIYSYSLHLHIFLSYIPFHFRSLFLSIMTYSVIIIGAGMAGIKTAADLYHAGELNTVVLEARDRLGGRLLSRKSTLNPNVSYDFGASWFHDALDNPLLEKAKKLRNIDYFWDDGKALYVGQHCRSVDTAVFDKVLAEFATYCRLVYERDAHKSDMSIADLFEEYVARHGSNCTPDQIKYARQALRMWTELWDGLSWTDSSAKFASIADGHLGRNAFVKNGFYSVYQNELDELPRWYQEKNIRLGTQVAAIDYSDPSRVTVTTSAGEKLSADYVVVTVPLSLLSLSDPVDECYVSWTPPLPRKFTDLWPSCKFSSLGKVVLEFDQCFWPEDTHRFYVFGSDDRPTGAPKPWSYPSIFVNYYAMSGTPTLVALTQDPLSSDIENMSEDQIWALFEPAVRQIATKPVVKPFQILHTPWNKDKFARGSYIGCRVNADLSHVCNTLAGGLTDRVRFAGAETMDDSSNGCAHGAWFSGAREAQHILRHMKKRSKL</sequence>
<name>A0ACD0WIE4_CLALS</name>